<evidence type="ECO:0000313" key="3">
    <source>
        <dbReference type="Proteomes" id="UP000277580"/>
    </source>
</evidence>
<dbReference type="OrthoDB" id="3233795at2759"/>
<dbReference type="EMBL" id="ML119144">
    <property type="protein sequence ID" value="RPB10267.1"/>
    <property type="molecule type" value="Genomic_DNA"/>
</dbReference>
<gene>
    <name evidence="2" type="ORF">P167DRAFT_547358</name>
</gene>
<protein>
    <recommendedName>
        <fullName evidence="4">Concanavalin A-like lectin/glucanase</fullName>
    </recommendedName>
</protein>
<dbReference type="InterPro" id="IPR025975">
    <property type="entry name" value="Polysacc_lyase"/>
</dbReference>
<dbReference type="InParanoid" id="A0A3N4KI75"/>
<name>A0A3N4KI75_9PEZI</name>
<keyword evidence="3" id="KW-1185">Reference proteome</keyword>
<keyword evidence="1" id="KW-0732">Signal</keyword>
<dbReference type="Pfam" id="PF14099">
    <property type="entry name" value="Polysacc_lyase"/>
    <property type="match status" value="1"/>
</dbReference>
<dbReference type="Proteomes" id="UP000277580">
    <property type="component" value="Unassembled WGS sequence"/>
</dbReference>
<feature type="chain" id="PRO_5017968321" description="Concanavalin A-like lectin/glucanase" evidence="1">
    <location>
        <begin position="20"/>
        <end position="287"/>
    </location>
</feature>
<reference evidence="2 3" key="1">
    <citation type="journal article" date="2018" name="Nat. Ecol. Evol.">
        <title>Pezizomycetes genomes reveal the molecular basis of ectomycorrhizal truffle lifestyle.</title>
        <authorList>
            <person name="Murat C."/>
            <person name="Payen T."/>
            <person name="Noel B."/>
            <person name="Kuo A."/>
            <person name="Morin E."/>
            <person name="Chen J."/>
            <person name="Kohler A."/>
            <person name="Krizsan K."/>
            <person name="Balestrini R."/>
            <person name="Da Silva C."/>
            <person name="Montanini B."/>
            <person name="Hainaut M."/>
            <person name="Levati E."/>
            <person name="Barry K.W."/>
            <person name="Belfiori B."/>
            <person name="Cichocki N."/>
            <person name="Clum A."/>
            <person name="Dockter R.B."/>
            <person name="Fauchery L."/>
            <person name="Guy J."/>
            <person name="Iotti M."/>
            <person name="Le Tacon F."/>
            <person name="Lindquist E.A."/>
            <person name="Lipzen A."/>
            <person name="Malagnac F."/>
            <person name="Mello A."/>
            <person name="Molinier V."/>
            <person name="Miyauchi S."/>
            <person name="Poulain J."/>
            <person name="Riccioni C."/>
            <person name="Rubini A."/>
            <person name="Sitrit Y."/>
            <person name="Splivallo R."/>
            <person name="Traeger S."/>
            <person name="Wang M."/>
            <person name="Zifcakova L."/>
            <person name="Wipf D."/>
            <person name="Zambonelli A."/>
            <person name="Paolocci F."/>
            <person name="Nowrousian M."/>
            <person name="Ottonello S."/>
            <person name="Baldrian P."/>
            <person name="Spatafora J.W."/>
            <person name="Henrissat B."/>
            <person name="Nagy L.G."/>
            <person name="Aury J.M."/>
            <person name="Wincker P."/>
            <person name="Grigoriev I.V."/>
            <person name="Bonfante P."/>
            <person name="Martin F.M."/>
        </authorList>
    </citation>
    <scope>NUCLEOTIDE SEQUENCE [LARGE SCALE GENOMIC DNA]</scope>
    <source>
        <strain evidence="2 3">CCBAS932</strain>
    </source>
</reference>
<sequence length="287" mass="31327">MKTSSSLLVLLSSFLLSSATLLVDYHGGDAASVLGNVELEGQELGCKILNGQAGNACFIKPEPDSATGKNSLHFKRDPHFRRAEVKALYTSANKAVVDKTYYIGYNFRLSKAYEDLVIFQWKKWDKTAEPQQNIPLYVFFNENLDLTIEYTIPGGTGSNREVVWTGPVSVGANTNHHLAFVINTANDGTGWAEFYLDGVQQNFNAAYGGGKRLKNVYLFTGDTSPKFGIYRGEAAAGADDGDKYCPANNIYTGETAPSGTDHIFNSWIYRVQISDSSLSEVAEAAGL</sequence>
<evidence type="ECO:0000256" key="1">
    <source>
        <dbReference type="SAM" id="SignalP"/>
    </source>
</evidence>
<accession>A0A3N4KI75</accession>
<evidence type="ECO:0008006" key="4">
    <source>
        <dbReference type="Google" id="ProtNLM"/>
    </source>
</evidence>
<dbReference type="AlphaFoldDB" id="A0A3N4KI75"/>
<feature type="signal peptide" evidence="1">
    <location>
        <begin position="1"/>
        <end position="19"/>
    </location>
</feature>
<dbReference type="Gene3D" id="2.60.120.200">
    <property type="match status" value="1"/>
</dbReference>
<evidence type="ECO:0000313" key="2">
    <source>
        <dbReference type="EMBL" id="RPB10267.1"/>
    </source>
</evidence>
<organism evidence="2 3">
    <name type="scientific">Morchella conica CCBAS932</name>
    <dbReference type="NCBI Taxonomy" id="1392247"/>
    <lineage>
        <taxon>Eukaryota</taxon>
        <taxon>Fungi</taxon>
        <taxon>Dikarya</taxon>
        <taxon>Ascomycota</taxon>
        <taxon>Pezizomycotina</taxon>
        <taxon>Pezizomycetes</taxon>
        <taxon>Pezizales</taxon>
        <taxon>Morchellaceae</taxon>
        <taxon>Morchella</taxon>
    </lineage>
</organism>
<proteinExistence type="predicted"/>